<dbReference type="OrthoDB" id="341587at2759"/>
<comment type="caution">
    <text evidence="1">The sequence shown here is derived from an EMBL/GenBank/DDBJ whole genome shotgun (WGS) entry which is preliminary data.</text>
</comment>
<evidence type="ECO:0000313" key="2">
    <source>
        <dbReference type="Proteomes" id="UP000649617"/>
    </source>
</evidence>
<reference evidence="1" key="1">
    <citation type="submission" date="2021-02" db="EMBL/GenBank/DDBJ databases">
        <authorList>
            <person name="Dougan E. K."/>
            <person name="Rhodes N."/>
            <person name="Thang M."/>
            <person name="Chan C."/>
        </authorList>
    </citation>
    <scope>NUCLEOTIDE SEQUENCE</scope>
</reference>
<evidence type="ECO:0000313" key="1">
    <source>
        <dbReference type="EMBL" id="CAE7634185.1"/>
    </source>
</evidence>
<dbReference type="Proteomes" id="UP000649617">
    <property type="component" value="Unassembled WGS sequence"/>
</dbReference>
<sequence length="50" mass="6048">MLKPKNIRFRALEKVKVRPRSLVQICLQRVAENFLRYDNLHTKLGRKQLE</sequence>
<gene>
    <name evidence="1" type="primary">Tcte1</name>
    <name evidence="1" type="ORF">SPIL2461_LOCUS16678</name>
</gene>
<dbReference type="AlphaFoldDB" id="A0A812VNI8"/>
<feature type="non-terminal residue" evidence="1">
    <location>
        <position position="50"/>
    </location>
</feature>
<organism evidence="1 2">
    <name type="scientific">Symbiodinium pilosum</name>
    <name type="common">Dinoflagellate</name>
    <dbReference type="NCBI Taxonomy" id="2952"/>
    <lineage>
        <taxon>Eukaryota</taxon>
        <taxon>Sar</taxon>
        <taxon>Alveolata</taxon>
        <taxon>Dinophyceae</taxon>
        <taxon>Suessiales</taxon>
        <taxon>Symbiodiniaceae</taxon>
        <taxon>Symbiodinium</taxon>
    </lineage>
</organism>
<proteinExistence type="predicted"/>
<keyword evidence="2" id="KW-1185">Reference proteome</keyword>
<accession>A0A812VNI8</accession>
<protein>
    <submittedName>
        <fullName evidence="1">Tcte1 protein</fullName>
    </submittedName>
</protein>
<name>A0A812VNI8_SYMPI</name>
<dbReference type="EMBL" id="CAJNIZ010042722">
    <property type="protein sequence ID" value="CAE7634185.1"/>
    <property type="molecule type" value="Genomic_DNA"/>
</dbReference>